<feature type="region of interest" description="Disordered" evidence="1">
    <location>
        <begin position="1"/>
        <end position="38"/>
    </location>
</feature>
<dbReference type="AlphaFoldDB" id="A0A1I3SQN6"/>
<dbReference type="EMBL" id="FORH01000004">
    <property type="protein sequence ID" value="SFJ61114.1"/>
    <property type="molecule type" value="Genomic_DNA"/>
</dbReference>
<keyword evidence="3" id="KW-1185">Reference proteome</keyword>
<proteinExistence type="predicted"/>
<evidence type="ECO:0000313" key="3">
    <source>
        <dbReference type="Proteomes" id="UP000199630"/>
    </source>
</evidence>
<organism evidence="2 3">
    <name type="scientific">Celeribacter neptunius</name>
    <dbReference type="NCBI Taxonomy" id="588602"/>
    <lineage>
        <taxon>Bacteria</taxon>
        <taxon>Pseudomonadati</taxon>
        <taxon>Pseudomonadota</taxon>
        <taxon>Alphaproteobacteria</taxon>
        <taxon>Rhodobacterales</taxon>
        <taxon>Roseobacteraceae</taxon>
        <taxon>Celeribacter</taxon>
    </lineage>
</organism>
<accession>A0A1I3SQN6</accession>
<dbReference type="Proteomes" id="UP000199630">
    <property type="component" value="Unassembled WGS sequence"/>
</dbReference>
<evidence type="ECO:0000313" key="2">
    <source>
        <dbReference type="EMBL" id="SFJ61114.1"/>
    </source>
</evidence>
<gene>
    <name evidence="2" type="ORF">SAMN04487991_2558</name>
</gene>
<dbReference type="RefSeq" id="WP_090061075.1">
    <property type="nucleotide sequence ID" value="NZ_FORH01000004.1"/>
</dbReference>
<dbReference type="STRING" id="588602.SAMN04487991_2558"/>
<reference evidence="3" key="1">
    <citation type="submission" date="2016-10" db="EMBL/GenBank/DDBJ databases">
        <authorList>
            <person name="Varghese N."/>
            <person name="Submissions S."/>
        </authorList>
    </citation>
    <scope>NUCLEOTIDE SEQUENCE [LARGE SCALE GENOMIC DNA]</scope>
    <source>
        <strain evidence="3">DSM 26471</strain>
    </source>
</reference>
<keyword evidence="2" id="KW-0282">Flagellum</keyword>
<protein>
    <submittedName>
        <fullName evidence="2">Flagellar assembly protein FliH</fullName>
    </submittedName>
</protein>
<keyword evidence="2" id="KW-0969">Cilium</keyword>
<name>A0A1I3SQN6_9RHOB</name>
<dbReference type="OrthoDB" id="7870971at2"/>
<keyword evidence="2" id="KW-0966">Cell projection</keyword>
<sequence length="212" mass="23198">MTARFSLEDFGAAPRKDPRSHRQSAPVGAPQVPAGPTPEEIEANRMAAYEQGYKAGWDDATRAEGEDQSRIGAEFARNLQDLGFTFHEARSHIMKALEPLLSEMVTKVLPQLVSDTLGQTIIEELLPLAEEVSDAPIQIVLAPASRPAIQRLIDDSLTIPLEIVEEPSLAEGQVYLRMGELEKKIDMDAAVEKIGQAINAVYALNEEAMKHG</sequence>
<evidence type="ECO:0000256" key="1">
    <source>
        <dbReference type="SAM" id="MobiDB-lite"/>
    </source>
</evidence>
<feature type="compositionally biased region" description="Low complexity" evidence="1">
    <location>
        <begin position="25"/>
        <end position="38"/>
    </location>
</feature>